<dbReference type="AlphaFoldDB" id="A0A6L8M003"/>
<evidence type="ECO:0000256" key="9">
    <source>
        <dbReference type="ARBA" id="ARBA00023136"/>
    </source>
</evidence>
<dbReference type="PANTHER" id="PTHR32552">
    <property type="entry name" value="FERRICHROME IRON RECEPTOR-RELATED"/>
    <property type="match status" value="1"/>
</dbReference>
<evidence type="ECO:0000313" key="16">
    <source>
        <dbReference type="EMBL" id="MYM61714.1"/>
    </source>
</evidence>
<protein>
    <submittedName>
        <fullName evidence="16">TonB-dependent receptor</fullName>
    </submittedName>
</protein>
<evidence type="ECO:0000256" key="4">
    <source>
        <dbReference type="ARBA" id="ARBA00022496"/>
    </source>
</evidence>
<feature type="chain" id="PRO_5026864013" evidence="13">
    <location>
        <begin position="26"/>
        <end position="701"/>
    </location>
</feature>
<dbReference type="InterPro" id="IPR012910">
    <property type="entry name" value="Plug_dom"/>
</dbReference>
<reference evidence="16 17" key="1">
    <citation type="submission" date="2020-01" db="EMBL/GenBank/DDBJ databases">
        <title>Draft Genome Sequence of Vibrio sp. strain OCN044, Isolated from a Healthy Coral at Palmyra Atoll.</title>
        <authorList>
            <person name="Videau P."/>
            <person name="Loughran R."/>
            <person name="Esquivel A."/>
            <person name="Deadmond M."/>
            <person name="Paddock B.E."/>
            <person name="Saw J.H."/>
            <person name="Ushijima B."/>
        </authorList>
    </citation>
    <scope>NUCLEOTIDE SEQUENCE [LARGE SCALE GENOMIC DNA]</scope>
    <source>
        <strain evidence="16 17">OCN044</strain>
    </source>
</reference>
<evidence type="ECO:0000256" key="11">
    <source>
        <dbReference type="PROSITE-ProRule" id="PRU01360"/>
    </source>
</evidence>
<keyword evidence="6" id="KW-0408">Iron</keyword>
<keyword evidence="2 11" id="KW-0813">Transport</keyword>
<dbReference type="InterPro" id="IPR039426">
    <property type="entry name" value="TonB-dep_rcpt-like"/>
</dbReference>
<dbReference type="Pfam" id="PF00593">
    <property type="entry name" value="TonB_dep_Rec_b-barrel"/>
    <property type="match status" value="1"/>
</dbReference>
<proteinExistence type="inferred from homology"/>
<keyword evidence="9 11" id="KW-0472">Membrane</keyword>
<evidence type="ECO:0000259" key="14">
    <source>
        <dbReference type="Pfam" id="PF00593"/>
    </source>
</evidence>
<evidence type="ECO:0000256" key="7">
    <source>
        <dbReference type="ARBA" id="ARBA00023065"/>
    </source>
</evidence>
<evidence type="ECO:0000256" key="12">
    <source>
        <dbReference type="RuleBase" id="RU003357"/>
    </source>
</evidence>
<dbReference type="EMBL" id="WWEU01000019">
    <property type="protein sequence ID" value="MYM61714.1"/>
    <property type="molecule type" value="Genomic_DNA"/>
</dbReference>
<evidence type="ECO:0000256" key="6">
    <source>
        <dbReference type="ARBA" id="ARBA00023004"/>
    </source>
</evidence>
<keyword evidence="4" id="KW-0410">Iron transport</keyword>
<keyword evidence="16" id="KW-0675">Receptor</keyword>
<evidence type="ECO:0000256" key="13">
    <source>
        <dbReference type="SAM" id="SignalP"/>
    </source>
</evidence>
<dbReference type="Proteomes" id="UP000478571">
    <property type="component" value="Unassembled WGS sequence"/>
</dbReference>
<gene>
    <name evidence="16" type="ORF">GTG28_21160</name>
</gene>
<evidence type="ECO:0000256" key="2">
    <source>
        <dbReference type="ARBA" id="ARBA00022448"/>
    </source>
</evidence>
<keyword evidence="10 11" id="KW-0998">Cell outer membrane</keyword>
<dbReference type="InterPro" id="IPR036942">
    <property type="entry name" value="Beta-barrel_TonB_sf"/>
</dbReference>
<keyword evidence="7" id="KW-0406">Ion transport</keyword>
<dbReference type="SUPFAM" id="SSF56935">
    <property type="entry name" value="Porins"/>
    <property type="match status" value="1"/>
</dbReference>
<comment type="similarity">
    <text evidence="11 12">Belongs to the TonB-dependent receptor family.</text>
</comment>
<dbReference type="Pfam" id="PF07715">
    <property type="entry name" value="Plug"/>
    <property type="match status" value="1"/>
</dbReference>
<dbReference type="PROSITE" id="PS52016">
    <property type="entry name" value="TONB_DEPENDENT_REC_3"/>
    <property type="match status" value="1"/>
</dbReference>
<dbReference type="InterPro" id="IPR000531">
    <property type="entry name" value="Beta-barrel_TonB"/>
</dbReference>
<feature type="domain" description="TonB-dependent receptor plug" evidence="15">
    <location>
        <begin position="48"/>
        <end position="155"/>
    </location>
</feature>
<evidence type="ECO:0000256" key="10">
    <source>
        <dbReference type="ARBA" id="ARBA00023237"/>
    </source>
</evidence>
<evidence type="ECO:0000256" key="5">
    <source>
        <dbReference type="ARBA" id="ARBA00022692"/>
    </source>
</evidence>
<feature type="domain" description="TonB-dependent receptor-like beta-barrel" evidence="14">
    <location>
        <begin position="256"/>
        <end position="666"/>
    </location>
</feature>
<evidence type="ECO:0000256" key="8">
    <source>
        <dbReference type="ARBA" id="ARBA00023077"/>
    </source>
</evidence>
<dbReference type="Gene3D" id="2.40.170.20">
    <property type="entry name" value="TonB-dependent receptor, beta-barrel domain"/>
    <property type="match status" value="1"/>
</dbReference>
<comment type="subcellular location">
    <subcellularLocation>
        <location evidence="1 11">Cell outer membrane</location>
        <topology evidence="1 11">Multi-pass membrane protein</topology>
    </subcellularLocation>
</comment>
<keyword evidence="13" id="KW-0732">Signal</keyword>
<keyword evidence="3 11" id="KW-1134">Transmembrane beta strand</keyword>
<evidence type="ECO:0000256" key="3">
    <source>
        <dbReference type="ARBA" id="ARBA00022452"/>
    </source>
</evidence>
<dbReference type="GO" id="GO:0006826">
    <property type="term" value="P:iron ion transport"/>
    <property type="evidence" value="ECO:0007669"/>
    <property type="project" value="UniProtKB-KW"/>
</dbReference>
<dbReference type="PANTHER" id="PTHR32552:SF81">
    <property type="entry name" value="TONB-DEPENDENT OUTER MEMBRANE RECEPTOR"/>
    <property type="match status" value="1"/>
</dbReference>
<feature type="signal peptide" evidence="13">
    <location>
        <begin position="1"/>
        <end position="25"/>
    </location>
</feature>
<evidence type="ECO:0000313" key="17">
    <source>
        <dbReference type="Proteomes" id="UP000478571"/>
    </source>
</evidence>
<evidence type="ECO:0000256" key="1">
    <source>
        <dbReference type="ARBA" id="ARBA00004571"/>
    </source>
</evidence>
<dbReference type="RefSeq" id="WP_160933316.1">
    <property type="nucleotide sequence ID" value="NZ_WWEU01000019.1"/>
</dbReference>
<organism evidence="16 17">
    <name type="scientific">Vibrio tetraodonis subsp. pristinus</name>
    <dbReference type="NCBI Taxonomy" id="2695891"/>
    <lineage>
        <taxon>Bacteria</taxon>
        <taxon>Pseudomonadati</taxon>
        <taxon>Pseudomonadota</taxon>
        <taxon>Gammaproteobacteria</taxon>
        <taxon>Vibrionales</taxon>
        <taxon>Vibrionaceae</taxon>
        <taxon>Vibrio</taxon>
    </lineage>
</organism>
<dbReference type="GO" id="GO:0009279">
    <property type="term" value="C:cell outer membrane"/>
    <property type="evidence" value="ECO:0007669"/>
    <property type="project" value="UniProtKB-SubCell"/>
</dbReference>
<accession>A0A6L8M003</accession>
<evidence type="ECO:0000259" key="15">
    <source>
        <dbReference type="Pfam" id="PF07715"/>
    </source>
</evidence>
<keyword evidence="8 12" id="KW-0798">TonB box</keyword>
<sequence>MYNLPNKKLLSTSILFALSSTHAVAADNEETSQLETVTVYGQKIERTTQETKESVAVLDAEVMDEVGIKDLNDVYNYTANVYSVDNGDQFGIRGVTQNSKSTGGGTSDIATLFIDDVAYSGFASKFGPKNLWDVEQVEVFRGPQSTNFGRNSLLGAVSVQTKRPDTAGFESAVQADIGNDGRQTYNSMVNIPLSDTVAVRLTGTYSEADGYVDNDVLNDDRYDSSRDHNVRGQVLFTPNDRLSVNWMIQSGQVTEGRDYYEVAPGDDIEDRTSHSKVNEFTRYEILTTSLTADYAINDAWSVKSITSYLEGERTSLTYDHAESDFKDIIGSPFPMVIPVDINGDFDSKDESFSQEVRFNYTDDKLKTSFGGYFTKVDLVNNNLYTYAGEVFGSPVEIPRDSKFNGKTTGYALFAEADYEFAPAWVVSAGLRYDNEKQDNVAGGNSYDADYDAFLPSLGVTNYVTDNVNVSAFYSRGYRVGGSELLSTGVNQFDPEYLDMYELALRSEWLDNSLIVNANVYYGDWTDQQLRSDQALPTGDIPTTNAGSSKLYGAEFEVQYYPTADLSLYYNLGLSKAEFDDYKATDNTGNAQDYSGNELAFSPSFTTSLGGRYYVMDNLYLGGNVNYQGEQYLDQANTEKLDSRTLVNLNAGYEVSDFLIEAYVDNLTDEFYVTSQFTGASGNSMVQAGNPREFGIRGTYRY</sequence>
<name>A0A6L8M003_9VIBR</name>
<keyword evidence="17" id="KW-1185">Reference proteome</keyword>
<comment type="caution">
    <text evidence="16">The sequence shown here is derived from an EMBL/GenBank/DDBJ whole genome shotgun (WGS) entry which is preliminary data.</text>
</comment>
<keyword evidence="5 11" id="KW-0812">Transmembrane</keyword>